<dbReference type="Proteomes" id="UP000199659">
    <property type="component" value="Unassembled WGS sequence"/>
</dbReference>
<evidence type="ECO:0000313" key="3">
    <source>
        <dbReference type="Proteomes" id="UP000199659"/>
    </source>
</evidence>
<dbReference type="RefSeq" id="WP_092560424.1">
    <property type="nucleotide sequence ID" value="NZ_FOYZ01000006.1"/>
</dbReference>
<dbReference type="AlphaFoldDB" id="A0A1I6JQN3"/>
<feature type="transmembrane region" description="Helical" evidence="1">
    <location>
        <begin position="6"/>
        <end position="34"/>
    </location>
</feature>
<evidence type="ECO:0000256" key="1">
    <source>
        <dbReference type="SAM" id="Phobius"/>
    </source>
</evidence>
<feature type="transmembrane region" description="Helical" evidence="1">
    <location>
        <begin position="46"/>
        <end position="69"/>
    </location>
</feature>
<dbReference type="STRING" id="37658.SAMN05661086_01882"/>
<evidence type="ECO:0000313" key="2">
    <source>
        <dbReference type="EMBL" id="SFR81285.1"/>
    </source>
</evidence>
<dbReference type="Pfam" id="PF13782">
    <property type="entry name" value="SpoVAB"/>
    <property type="match status" value="1"/>
</dbReference>
<proteinExistence type="predicted"/>
<gene>
    <name evidence="2" type="ORF">SAMN05661086_01882</name>
</gene>
<dbReference type="OrthoDB" id="9790504at2"/>
<feature type="transmembrane region" description="Helical" evidence="1">
    <location>
        <begin position="75"/>
        <end position="102"/>
    </location>
</feature>
<dbReference type="EMBL" id="FOYZ01000006">
    <property type="protein sequence ID" value="SFR81285.1"/>
    <property type="molecule type" value="Genomic_DNA"/>
</dbReference>
<keyword evidence="1" id="KW-1133">Transmembrane helix</keyword>
<accession>A0A1I6JQN3</accession>
<organism evidence="2 3">
    <name type="scientific">Anaeromicropila populeti</name>
    <dbReference type="NCBI Taxonomy" id="37658"/>
    <lineage>
        <taxon>Bacteria</taxon>
        <taxon>Bacillati</taxon>
        <taxon>Bacillota</taxon>
        <taxon>Clostridia</taxon>
        <taxon>Lachnospirales</taxon>
        <taxon>Lachnospiraceae</taxon>
        <taxon>Anaeromicropila</taxon>
    </lineage>
</organism>
<reference evidence="2 3" key="1">
    <citation type="submission" date="2016-10" db="EMBL/GenBank/DDBJ databases">
        <authorList>
            <person name="de Groot N.N."/>
        </authorList>
    </citation>
    <scope>NUCLEOTIDE SEQUENCE [LARGE SCALE GENOMIC DNA]</scope>
    <source>
        <strain evidence="2 3">743A</strain>
    </source>
</reference>
<dbReference type="InterPro" id="IPR020144">
    <property type="entry name" value="SpoVAB"/>
</dbReference>
<protein>
    <submittedName>
        <fullName evidence="2">Stage V sporulation protein AB</fullName>
    </submittedName>
</protein>
<sequence>MFLKIGILILIGVISGWTIGSGVFAFITTIGVVPRLIARTKTAKKIVLYENAIILGGTLGNICTTFSVAAPVGKVGLIVIGLFCGIFVGCLAMSIAETLNVLPIFIEKIGLEEGLAIIVLFFAIGKGMGSFYQLYFL</sequence>
<name>A0A1I6JQN3_9FIRM</name>
<feature type="transmembrane region" description="Helical" evidence="1">
    <location>
        <begin position="114"/>
        <end position="135"/>
    </location>
</feature>
<keyword evidence="1" id="KW-0812">Transmembrane</keyword>
<keyword evidence="3" id="KW-1185">Reference proteome</keyword>
<keyword evidence="1" id="KW-0472">Membrane</keyword>